<feature type="transmembrane region" description="Helical" evidence="1">
    <location>
        <begin position="107"/>
        <end position="126"/>
    </location>
</feature>
<keyword evidence="1" id="KW-0472">Membrane</keyword>
<keyword evidence="1" id="KW-1133">Transmembrane helix</keyword>
<gene>
    <name evidence="2" type="ORF">RHO25_011325</name>
</gene>
<evidence type="ECO:0000256" key="1">
    <source>
        <dbReference type="SAM" id="Phobius"/>
    </source>
</evidence>
<sequence length="190" mass="21752">MAPLPLPGDTSPNLTYTEAKARLFLLPCTVLLFFMYSGLTMTTKQLILEYRDKLLQGRHWSPTFNFRPKPFERIPVKFRGRPRTYCTIQPEQIPRETEGLLPKDWKIYGLGWVAFVLLTGILFWYGEISLEKDATLRFLLAETFAAAAMVLCDAVILAGMWVWCAKFEEIVEWWEREGEGAGFDCVSGVG</sequence>
<feature type="transmembrane region" description="Helical" evidence="1">
    <location>
        <begin position="21"/>
        <end position="39"/>
    </location>
</feature>
<organism evidence="2 3">
    <name type="scientific">Cercospora beticola</name>
    <name type="common">Sugarbeet leaf spot fungus</name>
    <dbReference type="NCBI Taxonomy" id="122368"/>
    <lineage>
        <taxon>Eukaryota</taxon>
        <taxon>Fungi</taxon>
        <taxon>Dikarya</taxon>
        <taxon>Ascomycota</taxon>
        <taxon>Pezizomycotina</taxon>
        <taxon>Dothideomycetes</taxon>
        <taxon>Dothideomycetidae</taxon>
        <taxon>Mycosphaerellales</taxon>
        <taxon>Mycosphaerellaceae</taxon>
        <taxon>Cercospora</taxon>
    </lineage>
</organism>
<feature type="transmembrane region" description="Helical" evidence="1">
    <location>
        <begin position="138"/>
        <end position="163"/>
    </location>
</feature>
<keyword evidence="3" id="KW-1185">Reference proteome</keyword>
<dbReference type="GeneID" id="90644742"/>
<evidence type="ECO:0000313" key="3">
    <source>
        <dbReference type="Proteomes" id="UP001302367"/>
    </source>
</evidence>
<dbReference type="EMBL" id="CP134190">
    <property type="protein sequence ID" value="WPB06666.1"/>
    <property type="molecule type" value="Genomic_DNA"/>
</dbReference>
<name>A0ABZ0P4L4_CERBT</name>
<proteinExistence type="predicted"/>
<dbReference type="RefSeq" id="XP_065459469.1">
    <property type="nucleotide sequence ID" value="XM_065603397.1"/>
</dbReference>
<reference evidence="2 3" key="1">
    <citation type="submission" date="2023-09" db="EMBL/GenBank/DDBJ databases">
        <title>Complete-Gapless Cercospora beticola genome.</title>
        <authorList>
            <person name="Wyatt N.A."/>
            <person name="Spanner R.E."/>
            <person name="Bolton M.D."/>
        </authorList>
    </citation>
    <scope>NUCLEOTIDE SEQUENCE [LARGE SCALE GENOMIC DNA]</scope>
    <source>
        <strain evidence="2">Cb09-40</strain>
    </source>
</reference>
<keyword evidence="1" id="KW-0812">Transmembrane</keyword>
<evidence type="ECO:0000313" key="2">
    <source>
        <dbReference type="EMBL" id="WPB06666.1"/>
    </source>
</evidence>
<dbReference type="Proteomes" id="UP001302367">
    <property type="component" value="Chromosome 7"/>
</dbReference>
<protein>
    <submittedName>
        <fullName evidence="2">Uncharacterized protein</fullName>
    </submittedName>
</protein>
<accession>A0ABZ0P4L4</accession>